<dbReference type="InterPro" id="IPR051056">
    <property type="entry name" value="Glycosyl_Hydrolase_73"/>
</dbReference>
<name>A0ABX4ZTQ5_9PAST</name>
<evidence type="ECO:0000313" key="3">
    <source>
        <dbReference type="EMBL" id="POY42903.1"/>
    </source>
</evidence>
<sequence length="258" mass="28619">MGEKMATQEQKAQFMEVFQAAQQAEIPHPEVVAAQWAAESGWGKKVTGKYNYWGVKAGNGDPNNDEKGTVSWTHENINGQNVKVKQKFRDYNSLSEALADRAAFTKRGGRYEKAGYFDAASPAEAAIALQKGGYATDPNYAKNLIDVMKSAGIDPYNGQRDYSTIKPTSNLSQHTEENAFSFPSQPNFQSNNPLAEFQNYFEQLNGAQGESAQSPIEPINYQQKYQKELAKAFGIEPSTKGMIPDYIGDLVRSIYDQT</sequence>
<comment type="caution">
    <text evidence="3">The sequence shown here is derived from an EMBL/GenBank/DDBJ whole genome shotgun (WGS) entry which is preliminary data.</text>
</comment>
<accession>A0ABX4ZTQ5</accession>
<dbReference type="InterPro" id="IPR002901">
    <property type="entry name" value="MGlyc_endo_b_GlcNAc-like_dom"/>
</dbReference>
<dbReference type="Pfam" id="PF01832">
    <property type="entry name" value="Glucosaminidase"/>
    <property type="match status" value="1"/>
</dbReference>
<dbReference type="PRINTS" id="PR01002">
    <property type="entry name" value="FLGFLGJ"/>
</dbReference>
<reference evidence="3 4" key="1">
    <citation type="submission" date="2018-02" db="EMBL/GenBank/DDBJ databases">
        <title>Classification genera of Pasteurellaceae by whole genome sequence comparison.</title>
        <authorList>
            <person name="Christensen H."/>
        </authorList>
    </citation>
    <scope>NUCLEOTIDE SEQUENCE [LARGE SCALE GENOMIC DNA]</scope>
    <source>
        <strain evidence="3 4">20186H4H1</strain>
    </source>
</reference>
<dbReference type="PANTHER" id="PTHR33308">
    <property type="entry name" value="PEPTIDOGLYCAN HYDROLASE FLGJ"/>
    <property type="match status" value="1"/>
</dbReference>
<dbReference type="PANTHER" id="PTHR33308:SF9">
    <property type="entry name" value="PEPTIDOGLYCAN HYDROLASE FLGJ"/>
    <property type="match status" value="1"/>
</dbReference>
<keyword evidence="1" id="KW-0378">Hydrolase</keyword>
<evidence type="ECO:0000259" key="2">
    <source>
        <dbReference type="SMART" id="SM00047"/>
    </source>
</evidence>
<dbReference type="EMBL" id="PQVI01000021">
    <property type="protein sequence ID" value="POY42903.1"/>
    <property type="molecule type" value="Genomic_DNA"/>
</dbReference>
<dbReference type="SMART" id="SM00047">
    <property type="entry name" value="LYZ2"/>
    <property type="match status" value="1"/>
</dbReference>
<feature type="domain" description="Mannosyl-glycoprotein endo-beta-N-acetylglucosamidase-like" evidence="2">
    <location>
        <begin position="4"/>
        <end position="157"/>
    </location>
</feature>
<evidence type="ECO:0000313" key="4">
    <source>
        <dbReference type="Proteomes" id="UP000237229"/>
    </source>
</evidence>
<evidence type="ECO:0000256" key="1">
    <source>
        <dbReference type="ARBA" id="ARBA00022801"/>
    </source>
</evidence>
<proteinExistence type="predicted"/>
<organism evidence="3 4">
    <name type="scientific">Avibacterium endocarditidis</name>
    <dbReference type="NCBI Taxonomy" id="380674"/>
    <lineage>
        <taxon>Bacteria</taxon>
        <taxon>Pseudomonadati</taxon>
        <taxon>Pseudomonadota</taxon>
        <taxon>Gammaproteobacteria</taxon>
        <taxon>Pasteurellales</taxon>
        <taxon>Pasteurellaceae</taxon>
        <taxon>Avibacterium</taxon>
    </lineage>
</organism>
<dbReference type="Gene3D" id="1.10.530.10">
    <property type="match status" value="1"/>
</dbReference>
<gene>
    <name evidence="3" type="ORF">C3Z13_02350</name>
</gene>
<dbReference type="Gene3D" id="2.10.70.40">
    <property type="entry name" value="peptidoglycan hydrolase"/>
    <property type="match status" value="1"/>
</dbReference>
<protein>
    <recommendedName>
        <fullName evidence="2">Mannosyl-glycoprotein endo-beta-N-acetylglucosamidase-like domain-containing protein</fullName>
    </recommendedName>
</protein>
<keyword evidence="4" id="KW-1185">Reference proteome</keyword>
<dbReference type="Proteomes" id="UP000237229">
    <property type="component" value="Unassembled WGS sequence"/>
</dbReference>